<reference evidence="1 2" key="1">
    <citation type="journal article" date="2018" name="New Phytol.">
        <title>Phylogenomics of Endogonaceae and evolution of mycorrhizas within Mucoromycota.</title>
        <authorList>
            <person name="Chang Y."/>
            <person name="Desiro A."/>
            <person name="Na H."/>
            <person name="Sandor L."/>
            <person name="Lipzen A."/>
            <person name="Clum A."/>
            <person name="Barry K."/>
            <person name="Grigoriev I.V."/>
            <person name="Martin F.M."/>
            <person name="Stajich J.E."/>
            <person name="Smith M.E."/>
            <person name="Bonito G."/>
            <person name="Spatafora J.W."/>
        </authorList>
    </citation>
    <scope>NUCLEOTIDE SEQUENCE [LARGE SCALE GENOMIC DNA]</scope>
    <source>
        <strain evidence="1 2">AD002</strain>
    </source>
</reference>
<dbReference type="EMBL" id="RBNJ01001899">
    <property type="protein sequence ID" value="RUS32633.1"/>
    <property type="molecule type" value="Genomic_DNA"/>
</dbReference>
<dbReference type="Proteomes" id="UP000274822">
    <property type="component" value="Unassembled WGS sequence"/>
</dbReference>
<evidence type="ECO:0000313" key="1">
    <source>
        <dbReference type="EMBL" id="RUS32633.1"/>
    </source>
</evidence>
<protein>
    <submittedName>
        <fullName evidence="1">Uncharacterized protein</fullName>
    </submittedName>
</protein>
<name>A0A433QS77_9FUNG</name>
<proteinExistence type="predicted"/>
<gene>
    <name evidence="1" type="ORF">BC938DRAFT_474803</name>
</gene>
<comment type="caution">
    <text evidence="1">The sequence shown here is derived from an EMBL/GenBank/DDBJ whole genome shotgun (WGS) entry which is preliminary data.</text>
</comment>
<evidence type="ECO:0000313" key="2">
    <source>
        <dbReference type="Proteomes" id="UP000274822"/>
    </source>
</evidence>
<organism evidence="1 2">
    <name type="scientific">Jimgerdemannia flammicorona</name>
    <dbReference type="NCBI Taxonomy" id="994334"/>
    <lineage>
        <taxon>Eukaryota</taxon>
        <taxon>Fungi</taxon>
        <taxon>Fungi incertae sedis</taxon>
        <taxon>Mucoromycota</taxon>
        <taxon>Mucoromycotina</taxon>
        <taxon>Endogonomycetes</taxon>
        <taxon>Endogonales</taxon>
        <taxon>Endogonaceae</taxon>
        <taxon>Jimgerdemannia</taxon>
    </lineage>
</organism>
<accession>A0A433QS77</accession>
<keyword evidence="2" id="KW-1185">Reference proteome</keyword>
<sequence>MNDIDISYRVLAFHPTHSTASNNKPACLSRASYYSAYTFTLYTFQTVSASFFSSGASLSPHLTSLPPVSSPHLLTSSPPHPFTSSPPLISSPPHLLASSPPRLLASPPRLLAPLHLHLLASTSSPPPRLHLLASTSSRSPPGLPRV</sequence>
<dbReference type="AlphaFoldDB" id="A0A433QS77"/>